<dbReference type="RefSeq" id="WP_336601221.1">
    <property type="nucleotide sequence ID" value="NZ_JACFYJ010000075.1"/>
</dbReference>
<sequence>LARRRPDIRRAEASLHAATANVGVAVAQFFPDISLTGQIGTRATNAHDLAQWSHLFWSFGPTISLPVFEGGALVSNLHLSKAEQQVAALDYQRTVLGALRDVDNALAVYRTDQVRRDALADEVAQQQAAFDLARDSYRKGLSSFINVLDAERQLSQARQQQAQATMQVSTDLVALYKALGGGWQDAAVRDLQPPSPSQPQAR</sequence>
<name>A0ABU8J166_9BURK</name>
<dbReference type="PANTHER" id="PTHR30203:SF25">
    <property type="entry name" value="OUTER MEMBRANE PROTEIN-RELATED"/>
    <property type="match status" value="1"/>
</dbReference>
<reference evidence="2 3" key="1">
    <citation type="journal article" date="2022" name="Arch. Microbiol.">
        <title>Paraburkholderia bengalensis sp. nov. isolated from roots of Oryza sativa, IR64.</title>
        <authorList>
            <person name="Nag P."/>
            <person name="Mondal N."/>
            <person name="Sarkar J."/>
            <person name="Das S."/>
        </authorList>
    </citation>
    <scope>NUCLEOTIDE SEQUENCE [LARGE SCALE GENOMIC DNA]</scope>
    <source>
        <strain evidence="2 3">IR64_4_BI</strain>
    </source>
</reference>
<evidence type="ECO:0000256" key="1">
    <source>
        <dbReference type="ARBA" id="ARBA00007613"/>
    </source>
</evidence>
<dbReference type="Pfam" id="PF02321">
    <property type="entry name" value="OEP"/>
    <property type="match status" value="1"/>
</dbReference>
<feature type="non-terminal residue" evidence="2">
    <location>
        <position position="1"/>
    </location>
</feature>
<dbReference type="SUPFAM" id="SSF56954">
    <property type="entry name" value="Outer membrane efflux proteins (OEP)"/>
    <property type="match status" value="1"/>
</dbReference>
<accession>A0ABU8J166</accession>
<dbReference type="EMBL" id="JACFYJ010000075">
    <property type="protein sequence ID" value="MEI6001504.1"/>
    <property type="molecule type" value="Genomic_DNA"/>
</dbReference>
<gene>
    <name evidence="2" type="ORF">H3V53_31410</name>
</gene>
<evidence type="ECO:0000313" key="2">
    <source>
        <dbReference type="EMBL" id="MEI6001504.1"/>
    </source>
</evidence>
<proteinExistence type="inferred from homology"/>
<protein>
    <submittedName>
        <fullName evidence="2">TolC family protein</fullName>
    </submittedName>
</protein>
<organism evidence="2 3">
    <name type="scientific">Paraburkholderia bengalensis</name>
    <dbReference type="NCBI Taxonomy" id="2747562"/>
    <lineage>
        <taxon>Bacteria</taxon>
        <taxon>Pseudomonadati</taxon>
        <taxon>Pseudomonadota</taxon>
        <taxon>Betaproteobacteria</taxon>
        <taxon>Burkholderiales</taxon>
        <taxon>Burkholderiaceae</taxon>
        <taxon>Paraburkholderia</taxon>
    </lineage>
</organism>
<dbReference type="Gene3D" id="2.20.200.10">
    <property type="entry name" value="Outer membrane efflux proteins (OEP)"/>
    <property type="match status" value="1"/>
</dbReference>
<comment type="similarity">
    <text evidence="1">Belongs to the outer membrane factor (OMF) (TC 1.B.17) family.</text>
</comment>
<dbReference type="InterPro" id="IPR003423">
    <property type="entry name" value="OMP_efflux"/>
</dbReference>
<keyword evidence="3" id="KW-1185">Reference proteome</keyword>
<dbReference type="InterPro" id="IPR010131">
    <property type="entry name" value="MdtP/NodT-like"/>
</dbReference>
<dbReference type="Proteomes" id="UP001386437">
    <property type="component" value="Unassembled WGS sequence"/>
</dbReference>
<comment type="caution">
    <text evidence="2">The sequence shown here is derived from an EMBL/GenBank/DDBJ whole genome shotgun (WGS) entry which is preliminary data.</text>
</comment>
<evidence type="ECO:0000313" key="3">
    <source>
        <dbReference type="Proteomes" id="UP001386437"/>
    </source>
</evidence>
<dbReference type="PANTHER" id="PTHR30203">
    <property type="entry name" value="OUTER MEMBRANE CATION EFFLUX PROTEIN"/>
    <property type="match status" value="1"/>
</dbReference>
<dbReference type="Gene3D" id="1.20.1600.10">
    <property type="entry name" value="Outer membrane efflux proteins (OEP)"/>
    <property type="match status" value="1"/>
</dbReference>